<feature type="domain" description="Beta-lactamase-related" evidence="1">
    <location>
        <begin position="3"/>
        <end position="348"/>
    </location>
</feature>
<evidence type="ECO:0000313" key="2">
    <source>
        <dbReference type="EMBL" id="QGZ42056.1"/>
    </source>
</evidence>
<gene>
    <name evidence="2" type="ORF">GO485_25425</name>
    <name evidence="3" type="ORF">IP92_04433</name>
</gene>
<keyword evidence="2" id="KW-0378">Hydrolase</keyword>
<dbReference type="Proteomes" id="UP000437862">
    <property type="component" value="Chromosome"/>
</dbReference>
<evidence type="ECO:0000313" key="3">
    <source>
        <dbReference type="EMBL" id="TWI44483.1"/>
    </source>
</evidence>
<protein>
    <submittedName>
        <fullName evidence="3">CubicO group peptidase (Beta-lactamase class C family)</fullName>
    </submittedName>
    <submittedName>
        <fullName evidence="2">Serine hydrolase</fullName>
    </submittedName>
</protein>
<dbReference type="GO" id="GO:0016787">
    <property type="term" value="F:hydrolase activity"/>
    <property type="evidence" value="ECO:0007669"/>
    <property type="project" value="UniProtKB-KW"/>
</dbReference>
<reference evidence="3" key="2">
    <citation type="submission" date="2019-07" db="EMBL/GenBank/DDBJ databases">
        <authorList>
            <person name="Whitman W."/>
            <person name="Huntemann M."/>
            <person name="Clum A."/>
            <person name="Pillay M."/>
            <person name="Palaniappan K."/>
            <person name="Varghese N."/>
            <person name="Mikhailova N."/>
            <person name="Stamatis D."/>
            <person name="Reddy T."/>
            <person name="Daum C."/>
            <person name="Shapiro N."/>
            <person name="Ivanova N."/>
            <person name="Kyrpides N."/>
            <person name="Woyke T."/>
        </authorList>
    </citation>
    <scope>NUCLEOTIDE SEQUENCE</scope>
    <source>
        <strain evidence="3">CGMCC 1.10685</strain>
    </source>
</reference>
<dbReference type="InterPro" id="IPR001466">
    <property type="entry name" value="Beta-lactam-related"/>
</dbReference>
<dbReference type="EMBL" id="CP046904">
    <property type="protein sequence ID" value="QGZ42056.1"/>
    <property type="molecule type" value="Genomic_DNA"/>
</dbReference>
<accession>A0A562PJH9</accession>
<organism evidence="3 4">
    <name type="scientific">Pseudoduganella flava</name>
    <dbReference type="NCBI Taxonomy" id="871742"/>
    <lineage>
        <taxon>Bacteria</taxon>
        <taxon>Pseudomonadati</taxon>
        <taxon>Pseudomonadota</taxon>
        <taxon>Betaproteobacteria</taxon>
        <taxon>Burkholderiales</taxon>
        <taxon>Oxalobacteraceae</taxon>
        <taxon>Telluria group</taxon>
        <taxon>Pseudoduganella</taxon>
    </lineage>
</organism>
<dbReference type="SUPFAM" id="SSF56601">
    <property type="entry name" value="beta-lactamase/transpeptidase-like"/>
    <property type="match status" value="1"/>
</dbReference>
<dbReference type="InterPro" id="IPR050789">
    <property type="entry name" value="Diverse_Enzym_Activities"/>
</dbReference>
<reference evidence="3 4" key="1">
    <citation type="journal article" date="2015" name="Stand. Genomic Sci.">
        <title>Genomic Encyclopedia of Bacterial and Archaeal Type Strains, Phase III: the genomes of soil and plant-associated and newly described type strains.</title>
        <authorList>
            <person name="Whitman W.B."/>
            <person name="Woyke T."/>
            <person name="Klenk H.P."/>
            <person name="Zhou Y."/>
            <person name="Lilburn T.G."/>
            <person name="Beck B.J."/>
            <person name="De Vos P."/>
            <person name="Vandamme P."/>
            <person name="Eisen J.A."/>
            <person name="Garrity G."/>
            <person name="Hugenholtz P."/>
            <person name="Kyrpides N.C."/>
        </authorList>
    </citation>
    <scope>NUCLEOTIDE SEQUENCE [LARGE SCALE GENOMIC DNA]</scope>
    <source>
        <strain evidence="3 4">CGMCC 1.10685</strain>
    </source>
</reference>
<dbReference type="OrthoDB" id="9801061at2"/>
<dbReference type="EMBL" id="VLKW01000009">
    <property type="protein sequence ID" value="TWI44483.1"/>
    <property type="molecule type" value="Genomic_DNA"/>
</dbReference>
<keyword evidence="5" id="KW-1185">Reference proteome</keyword>
<dbReference type="AlphaFoldDB" id="A0A562PJH9"/>
<evidence type="ECO:0000313" key="4">
    <source>
        <dbReference type="Proteomes" id="UP000315112"/>
    </source>
</evidence>
<dbReference type="Pfam" id="PF00144">
    <property type="entry name" value="Beta-lactamase"/>
    <property type="match status" value="1"/>
</dbReference>
<dbReference type="PANTHER" id="PTHR43283:SF3">
    <property type="entry name" value="BETA-LACTAMASE FAMILY PROTEIN (AFU_ORTHOLOGUE AFUA_5G07500)"/>
    <property type="match status" value="1"/>
</dbReference>
<dbReference type="PANTHER" id="PTHR43283">
    <property type="entry name" value="BETA-LACTAMASE-RELATED"/>
    <property type="match status" value="1"/>
</dbReference>
<dbReference type="Gene3D" id="3.40.710.10">
    <property type="entry name" value="DD-peptidase/beta-lactamase superfamily"/>
    <property type="match status" value="1"/>
</dbReference>
<evidence type="ECO:0000313" key="5">
    <source>
        <dbReference type="Proteomes" id="UP000437862"/>
    </source>
</evidence>
<dbReference type="Proteomes" id="UP000315112">
    <property type="component" value="Unassembled WGS sequence"/>
</dbReference>
<dbReference type="RefSeq" id="WP_145879205.1">
    <property type="nucleotide sequence ID" value="NZ_CP046904.1"/>
</dbReference>
<dbReference type="InterPro" id="IPR012338">
    <property type="entry name" value="Beta-lactam/transpept-like"/>
</dbReference>
<name>A0A562PJH9_9BURK</name>
<proteinExistence type="predicted"/>
<reference evidence="2 5" key="3">
    <citation type="submission" date="2019-12" db="EMBL/GenBank/DDBJ databases">
        <title>Draft Genome Sequences of Six Type Strains of the Genus Massilia.</title>
        <authorList>
            <person name="Miess H."/>
            <person name="Frediansyah A."/>
            <person name="Goeker M."/>
            <person name="Gross H."/>
        </authorList>
    </citation>
    <scope>NUCLEOTIDE SEQUENCE [LARGE SCALE GENOMIC DNA]</scope>
    <source>
        <strain evidence="2 5">DSM 26639</strain>
    </source>
</reference>
<evidence type="ECO:0000259" key="1">
    <source>
        <dbReference type="Pfam" id="PF00144"/>
    </source>
</evidence>
<sequence length="369" mass="39905">MHLDTAIENALARQRIVGAVVLVARDGEIVYRRAAGLADREQGVPMREDALFRLSSVTKPFVAAAALKLADDGTIDLSAPVTEWLPHFRPRLPDGTAPDIALHQLLSHTAGLSYSFQEPQGPYRKAGVSDGLDQPGLTLEENLARIASVPLAFAPGTRWRYSVATDVLGAVLEKATGMPLPEIVRREVTGSLGIRETAFHVIDESRLVVPYYDHKPAPARMADIQAVRFMDGEATFAQQRIFDPASYPSGGAGMAGTADDVMRFLLSLRTSNRAILAAATVDRTGPQAMTQGPGWGFGYLGAVLAHPKEAHSPQSPGTIQWGGAYGHYWFLDPIADLVVVQLTNTAFEGMAGMFPRDVRNAAYKDFIRS</sequence>